<keyword evidence="3 6" id="KW-0808">Transferase</keyword>
<dbReference type="AlphaFoldDB" id="A0A3D5QE94"/>
<keyword evidence="2" id="KW-0328">Glycosyltransferase</keyword>
<name>A0A3D5QE94_FLESI</name>
<dbReference type="PANTHER" id="PTHR43630">
    <property type="entry name" value="POLY-BETA-1,6-N-ACETYL-D-GLUCOSAMINE SYNTHASE"/>
    <property type="match status" value="1"/>
</dbReference>
<dbReference type="InterPro" id="IPR029044">
    <property type="entry name" value="Nucleotide-diphossugar_trans"/>
</dbReference>
<dbReference type="SUPFAM" id="SSF53448">
    <property type="entry name" value="Nucleotide-diphospho-sugar transferases"/>
    <property type="match status" value="1"/>
</dbReference>
<dbReference type="Pfam" id="PF00535">
    <property type="entry name" value="Glycos_transf_2"/>
    <property type="match status" value="1"/>
</dbReference>
<dbReference type="PANTHER" id="PTHR43630:SF1">
    <property type="entry name" value="POLY-BETA-1,6-N-ACETYL-D-GLUCOSAMINE SYNTHASE"/>
    <property type="match status" value="1"/>
</dbReference>
<dbReference type="InterPro" id="IPR001173">
    <property type="entry name" value="Glyco_trans_2-like"/>
</dbReference>
<keyword evidence="4" id="KW-1133">Transmembrane helix</keyword>
<feature type="non-terminal residue" evidence="6">
    <location>
        <position position="134"/>
    </location>
</feature>
<evidence type="ECO:0000256" key="3">
    <source>
        <dbReference type="ARBA" id="ARBA00022679"/>
    </source>
</evidence>
<comment type="caution">
    <text evidence="6">The sequence shown here is derived from an EMBL/GenBank/DDBJ whole genome shotgun (WGS) entry which is preliminary data.</text>
</comment>
<sequence>MILHTSWTKQLEIFVIDFNYYLAFYSLAINSIYLVLLLFSFFHVNQQERLWRIKNSTFLFKQKILPSISIIAPAYNEEKTIIESTNSLLNLKYPDYELIIVNDGSKDKTLDVLIQYYDLIRVDHIFEYKLNTKP</sequence>
<accession>A0A3D5QE94</accession>
<comment type="similarity">
    <text evidence="1">Belongs to the glycosyltransferase 2 family.</text>
</comment>
<evidence type="ECO:0000256" key="1">
    <source>
        <dbReference type="ARBA" id="ARBA00006739"/>
    </source>
</evidence>
<keyword evidence="4" id="KW-0472">Membrane</keyword>
<reference evidence="6 7" key="1">
    <citation type="journal article" date="2018" name="Nat. Biotechnol.">
        <title>A standardized bacterial taxonomy based on genome phylogeny substantially revises the tree of life.</title>
        <authorList>
            <person name="Parks D.H."/>
            <person name="Chuvochina M."/>
            <person name="Waite D.W."/>
            <person name="Rinke C."/>
            <person name="Skarshewski A."/>
            <person name="Chaumeil P.A."/>
            <person name="Hugenholtz P."/>
        </authorList>
    </citation>
    <scope>NUCLEOTIDE SEQUENCE [LARGE SCALE GENOMIC DNA]</scope>
    <source>
        <strain evidence="6">UBA8672</strain>
    </source>
</reference>
<evidence type="ECO:0000313" key="7">
    <source>
        <dbReference type="Proteomes" id="UP000262325"/>
    </source>
</evidence>
<feature type="transmembrane region" description="Helical" evidence="4">
    <location>
        <begin position="20"/>
        <end position="44"/>
    </location>
</feature>
<dbReference type="Proteomes" id="UP000262325">
    <property type="component" value="Unassembled WGS sequence"/>
</dbReference>
<evidence type="ECO:0000256" key="2">
    <source>
        <dbReference type="ARBA" id="ARBA00022676"/>
    </source>
</evidence>
<evidence type="ECO:0000313" key="6">
    <source>
        <dbReference type="EMBL" id="HCW94167.1"/>
    </source>
</evidence>
<keyword evidence="4" id="KW-0812">Transmembrane</keyword>
<evidence type="ECO:0000256" key="4">
    <source>
        <dbReference type="SAM" id="Phobius"/>
    </source>
</evidence>
<evidence type="ECO:0000259" key="5">
    <source>
        <dbReference type="Pfam" id="PF00535"/>
    </source>
</evidence>
<dbReference type="Gene3D" id="3.90.550.10">
    <property type="entry name" value="Spore Coat Polysaccharide Biosynthesis Protein SpsA, Chain A"/>
    <property type="match status" value="1"/>
</dbReference>
<feature type="domain" description="Glycosyltransferase 2-like" evidence="5">
    <location>
        <begin position="69"/>
        <end position="122"/>
    </location>
</feature>
<dbReference type="EMBL" id="DPPF01000230">
    <property type="protein sequence ID" value="HCW94167.1"/>
    <property type="molecule type" value="Genomic_DNA"/>
</dbReference>
<organism evidence="6 7">
    <name type="scientific">Flexistipes sinusarabici</name>
    <dbReference type="NCBI Taxonomy" id="2352"/>
    <lineage>
        <taxon>Bacteria</taxon>
        <taxon>Pseudomonadati</taxon>
        <taxon>Deferribacterota</taxon>
        <taxon>Deferribacteres</taxon>
        <taxon>Deferribacterales</taxon>
        <taxon>Flexistipitaceae</taxon>
        <taxon>Flexistipes</taxon>
    </lineage>
</organism>
<dbReference type="GO" id="GO:0016757">
    <property type="term" value="F:glycosyltransferase activity"/>
    <property type="evidence" value="ECO:0007669"/>
    <property type="project" value="UniProtKB-KW"/>
</dbReference>
<protein>
    <submittedName>
        <fullName evidence="6">Glycosyl transferase family 2</fullName>
    </submittedName>
</protein>
<gene>
    <name evidence="6" type="ORF">DHM44_10865</name>
</gene>
<proteinExistence type="inferred from homology"/>